<comment type="caution">
    <text evidence="1">The sequence shown here is derived from an EMBL/GenBank/DDBJ whole genome shotgun (WGS) entry which is preliminary data.</text>
</comment>
<sequence length="250" mass="29388">MTKEDENRDILIAYLSDKANSYCRAYEKAEKLVLSLEKKLCDFEAFRSEPSVYMIESERHLDLAAAAYRDLKRSKIIKKSSYFLRMVFGREDPDMRLLRNSSLFDSNWYRYRYPDVGLAGLDPIRHYVNHGYAEGRWPCALFDTRYYFKNNTDVLREGINPLVHYIKFGASEFRKPNKLFDTGWYVEKYPQFRSDAADPLSHYLKFGESGLFDPNSDFSSKQFQNDHPQISFATHSPLAFALHGWDRAPY</sequence>
<dbReference type="OrthoDB" id="223957at2"/>
<accession>A0A0D0J636</accession>
<organism evidence="1 2">
    <name type="scientific">Agrobacterium tumefaciens</name>
    <dbReference type="NCBI Taxonomy" id="358"/>
    <lineage>
        <taxon>Bacteria</taxon>
        <taxon>Pseudomonadati</taxon>
        <taxon>Pseudomonadota</taxon>
        <taxon>Alphaproteobacteria</taxon>
        <taxon>Hyphomicrobiales</taxon>
        <taxon>Rhizobiaceae</taxon>
        <taxon>Rhizobium/Agrobacterium group</taxon>
        <taxon>Agrobacterium</taxon>
        <taxon>Agrobacterium tumefaciens complex</taxon>
    </lineage>
</organism>
<evidence type="ECO:0000313" key="1">
    <source>
        <dbReference type="EMBL" id="KIQ01110.1"/>
    </source>
</evidence>
<dbReference type="AlphaFoldDB" id="A0A0D0J636"/>
<protein>
    <submittedName>
        <fullName evidence="1">Uncharacterized protein</fullName>
    </submittedName>
</protein>
<proteinExistence type="predicted"/>
<name>A0A0D0J636_AGRTU</name>
<evidence type="ECO:0000313" key="2">
    <source>
        <dbReference type="Proteomes" id="UP000035017"/>
    </source>
</evidence>
<dbReference type="Proteomes" id="UP000035017">
    <property type="component" value="Unassembled WGS sequence"/>
</dbReference>
<reference evidence="1 2" key="1">
    <citation type="submission" date="2014-12" db="EMBL/GenBank/DDBJ databases">
        <title>16Stimator: statistical estimation of ribosomal gene copy numbers from draft genome assemblies.</title>
        <authorList>
            <person name="Perisin M.A."/>
            <person name="Vetter M."/>
            <person name="Gilbert J.A."/>
            <person name="Bergelson J."/>
        </authorList>
    </citation>
    <scope>NUCLEOTIDE SEQUENCE [LARGE SCALE GENOMIC DNA]</scope>
    <source>
        <strain evidence="1 2">MEJ076</strain>
    </source>
</reference>
<gene>
    <name evidence="1" type="ORF">RU07_16135</name>
</gene>
<dbReference type="EMBL" id="JXQV01000015">
    <property type="protein sequence ID" value="KIQ01110.1"/>
    <property type="molecule type" value="Genomic_DNA"/>
</dbReference>